<evidence type="ECO:0000313" key="3">
    <source>
        <dbReference type="EMBL" id="AUB79978.1"/>
    </source>
</evidence>
<dbReference type="OrthoDB" id="3197274at2"/>
<dbReference type="PROSITE" id="PS00092">
    <property type="entry name" value="N6_MTASE"/>
    <property type="match status" value="1"/>
</dbReference>
<keyword evidence="1 3" id="KW-0489">Methyltransferase</keyword>
<organism evidence="3 4">
    <name type="scientific">Candidatus Thiodictyon syntrophicum</name>
    <dbReference type="NCBI Taxonomy" id="1166950"/>
    <lineage>
        <taxon>Bacteria</taxon>
        <taxon>Pseudomonadati</taxon>
        <taxon>Pseudomonadota</taxon>
        <taxon>Gammaproteobacteria</taxon>
        <taxon>Chromatiales</taxon>
        <taxon>Chromatiaceae</taxon>
        <taxon>Thiodictyon</taxon>
    </lineage>
</organism>
<dbReference type="EMBL" id="CP020370">
    <property type="protein sequence ID" value="AUB79978.1"/>
    <property type="molecule type" value="Genomic_DNA"/>
</dbReference>
<dbReference type="Gene3D" id="3.40.50.150">
    <property type="entry name" value="Vaccinia Virus protein VP39"/>
    <property type="match status" value="2"/>
</dbReference>
<dbReference type="GO" id="GO:0032259">
    <property type="term" value="P:methylation"/>
    <property type="evidence" value="ECO:0007669"/>
    <property type="project" value="UniProtKB-KW"/>
</dbReference>
<proteinExistence type="predicted"/>
<evidence type="ECO:0000256" key="1">
    <source>
        <dbReference type="ARBA" id="ARBA00022603"/>
    </source>
</evidence>
<sequence>MTIEKNYNISFIAALALREKQIQQNYRPIIAVHKWFARRPGTLFRGLLLSEFAAGPIASTYFKSHRFAGITVVDPFMGGGTPLLEANRIGCNVVGTDINPMAAWVVREEIDALDLCAYTETAGRLAGHLAQELGHFYKTRCPLTGRADADVKYFMWVKTGTCVACGQEFDLFPGYTLAEDARHPAYVLICPGCGDLNEVADPKNPGNCACGVRLRADGPVKRNKCPCPHCGQMNATPFHGAGPPTHRLFAMEYHNPELKKRPGRLFKKPDAEDLARVAAAGAAWQRMRPSFVPDDAIPEGDESSRLHRWGYERFSELFNDRQLLALETSARFIAGVTDRRVRRALATNLSDLLRYQNMLCRYDAMALKSLDIFSIHGFPVSYLQVESNILGLRNPNGSPIGSGAWVNITEKYTKAKRYCTAPFEVLFDGKKKTTHYVVGEWIGEKHPELPDAAPRDIDIRCLSSTDIELAPDSLDGVFTDPPYFGMVQYGELMHFCYVWLRKLMGGDFPGLELTTTRHLDELTGNATAERNIEHFAEGLAAVYTRMAAALKPGAPLLFTYHHNKQEAYQAAALAILDAGLTCSASLPCPAEMGGSIHIHGTASSIVDTVFVCRDRGATPRAWLFEDAAGLARLMKRELAELRLAGMKPTLGDTRCIAFGHITRMAIGGLRPEWIPSWSTAKKLATIRVAMDALATVEEACALLQATEGKVFTLATMPLLSEQTRIREYRTR</sequence>
<evidence type="ECO:0000313" key="4">
    <source>
        <dbReference type="Proteomes" id="UP000232638"/>
    </source>
</evidence>
<gene>
    <name evidence="3" type="ORF">THSYN_02695</name>
</gene>
<dbReference type="RefSeq" id="WP_100917789.1">
    <property type="nucleotide sequence ID" value="NZ_CP020370.1"/>
</dbReference>
<protein>
    <submittedName>
        <fullName evidence="3">DNA methylase</fullName>
    </submittedName>
</protein>
<dbReference type="GO" id="GO:0008168">
    <property type="term" value="F:methyltransferase activity"/>
    <property type="evidence" value="ECO:0007669"/>
    <property type="project" value="UniProtKB-KW"/>
</dbReference>
<dbReference type="KEGG" id="tsy:THSYN_02695"/>
<dbReference type="SUPFAM" id="SSF53335">
    <property type="entry name" value="S-adenosyl-L-methionine-dependent methyltransferases"/>
    <property type="match status" value="1"/>
</dbReference>
<reference evidence="3 4" key="1">
    <citation type="submission" date="2017-03" db="EMBL/GenBank/DDBJ databases">
        <title>Complete genome sequence of Candidatus 'Thiodictyon syntrophicum' sp. nov. strain Cad16T, a photolithoautotroph purple sulfur bacterium isolated from an alpine meromictic lake.</title>
        <authorList>
            <person name="Luedin S.M."/>
            <person name="Pothier J.F."/>
            <person name="Danza F."/>
            <person name="Storelli N."/>
            <person name="Wittwer M."/>
            <person name="Tonolla M."/>
        </authorList>
    </citation>
    <scope>NUCLEOTIDE SEQUENCE [LARGE SCALE GENOMIC DNA]</scope>
    <source>
        <strain evidence="3 4">Cad16T</strain>
    </source>
</reference>
<dbReference type="GO" id="GO:0003676">
    <property type="term" value="F:nucleic acid binding"/>
    <property type="evidence" value="ECO:0007669"/>
    <property type="project" value="InterPro"/>
</dbReference>
<dbReference type="InterPro" id="IPR029063">
    <property type="entry name" value="SAM-dependent_MTases_sf"/>
</dbReference>
<keyword evidence="4" id="KW-1185">Reference proteome</keyword>
<name>A0A2K8U320_9GAMM</name>
<dbReference type="InterPro" id="IPR002052">
    <property type="entry name" value="DNA_methylase_N6_adenine_CS"/>
</dbReference>
<dbReference type="AlphaFoldDB" id="A0A2K8U320"/>
<keyword evidence="2" id="KW-0808">Transferase</keyword>
<accession>A0A2K8U320</accession>
<evidence type="ECO:0000256" key="2">
    <source>
        <dbReference type="ARBA" id="ARBA00022679"/>
    </source>
</evidence>
<dbReference type="REBASE" id="226401">
    <property type="entry name" value="M.Tsy16TORF2695P"/>
</dbReference>
<dbReference type="Proteomes" id="UP000232638">
    <property type="component" value="Chromosome"/>
</dbReference>